<keyword evidence="4" id="KW-1185">Reference proteome</keyword>
<dbReference type="AlphaFoldDB" id="A0A2T4AUA6"/>
<sequence length="71" mass="8225">MRHASTPRYFGLRMILLLLAGGRDEPPHPEIFRPRISLCDIRDMPPPRNTSDCENVDRKTLSPHPEIYRTA</sequence>
<dbReference type="GeneID" id="36626761"/>
<feature type="chain" id="PRO_5015419338" description="Secreted protein" evidence="2">
    <location>
        <begin position="25"/>
        <end position="71"/>
    </location>
</feature>
<keyword evidence="2" id="KW-0732">Signal</keyword>
<dbReference type="RefSeq" id="XP_024780235.1">
    <property type="nucleotide sequence ID" value="XM_024918192.1"/>
</dbReference>
<accession>A0A2T4AUA6</accession>
<protein>
    <recommendedName>
        <fullName evidence="5">Secreted protein</fullName>
    </recommendedName>
</protein>
<evidence type="ECO:0000313" key="3">
    <source>
        <dbReference type="EMBL" id="PTB60558.1"/>
    </source>
</evidence>
<dbReference type="EMBL" id="KZ679675">
    <property type="protein sequence ID" value="PTB60558.1"/>
    <property type="molecule type" value="Genomic_DNA"/>
</dbReference>
<evidence type="ECO:0000256" key="2">
    <source>
        <dbReference type="SAM" id="SignalP"/>
    </source>
</evidence>
<organism evidence="3 4">
    <name type="scientific">Trichoderma harzianum CBS 226.95</name>
    <dbReference type="NCBI Taxonomy" id="983964"/>
    <lineage>
        <taxon>Eukaryota</taxon>
        <taxon>Fungi</taxon>
        <taxon>Dikarya</taxon>
        <taxon>Ascomycota</taxon>
        <taxon>Pezizomycotina</taxon>
        <taxon>Sordariomycetes</taxon>
        <taxon>Hypocreomycetidae</taxon>
        <taxon>Hypocreales</taxon>
        <taxon>Hypocreaceae</taxon>
        <taxon>Trichoderma</taxon>
    </lineage>
</organism>
<evidence type="ECO:0008006" key="5">
    <source>
        <dbReference type="Google" id="ProtNLM"/>
    </source>
</evidence>
<name>A0A2T4AUA6_TRIHA</name>
<dbReference type="Proteomes" id="UP000241690">
    <property type="component" value="Unassembled WGS sequence"/>
</dbReference>
<evidence type="ECO:0000313" key="4">
    <source>
        <dbReference type="Proteomes" id="UP000241690"/>
    </source>
</evidence>
<reference evidence="3 4" key="1">
    <citation type="submission" date="2016-07" db="EMBL/GenBank/DDBJ databases">
        <title>Multiple horizontal gene transfer events from other fungi enriched the ability of initially mycotrophic Trichoderma (Ascomycota) to feed on dead plant biomass.</title>
        <authorList>
            <consortium name="DOE Joint Genome Institute"/>
            <person name="Aerts A."/>
            <person name="Atanasova L."/>
            <person name="Chenthamara K."/>
            <person name="Zhang J."/>
            <person name="Grujic M."/>
            <person name="Henrissat B."/>
            <person name="Kuo A."/>
            <person name="Salamov A."/>
            <person name="Lipzen A."/>
            <person name="Labutti K."/>
            <person name="Barry K."/>
            <person name="Miao Y."/>
            <person name="Rahimi M.J."/>
            <person name="Shen Q."/>
            <person name="Grigoriev I.V."/>
            <person name="Kubicek C.P."/>
            <person name="Druzhinina I.S."/>
        </authorList>
    </citation>
    <scope>NUCLEOTIDE SEQUENCE [LARGE SCALE GENOMIC DNA]</scope>
    <source>
        <strain evidence="3 4">CBS 226.95</strain>
    </source>
</reference>
<feature type="signal peptide" evidence="2">
    <location>
        <begin position="1"/>
        <end position="24"/>
    </location>
</feature>
<evidence type="ECO:0000256" key="1">
    <source>
        <dbReference type="SAM" id="MobiDB-lite"/>
    </source>
</evidence>
<proteinExistence type="predicted"/>
<gene>
    <name evidence="3" type="ORF">M431DRAFT_502694</name>
</gene>
<feature type="region of interest" description="Disordered" evidence="1">
    <location>
        <begin position="47"/>
        <end position="71"/>
    </location>
</feature>